<reference evidence="2 3" key="1">
    <citation type="submission" date="2021-06" db="EMBL/GenBank/DDBJ databases">
        <title>Gemonas diversity in paddy soil.</title>
        <authorList>
            <person name="Liu G."/>
        </authorList>
    </citation>
    <scope>NUCLEOTIDE SEQUENCE [LARGE SCALE GENOMIC DNA]</scope>
    <source>
        <strain evidence="2 3">RG2</strain>
    </source>
</reference>
<name>A0ABX8LEF6_9BACT</name>
<sequence>MSIPADRTPTLQLHPARLWFAASHLLAVLHREFFAHWRGALRRLDLDEVHDLRVASRRLREGLALFAPLLPGKKVAKMSRRVKRLTTLLGELRNVDEALRFFSGLDGEEPGAPPAGTRELLQTLSKERETVRKELVRALAGFHVGKLKKELAGLSAQPNPFRRRGVDPFTGIGLFAAGALAERATLVEELFPAALHEEDTVAQHRLRIAFKKLRYRLEILAPLLEDEGEQLRRVLKSYQDLLGQLHDLDVFADMVEERVAQGGGRERLLHVLAARRAGLFAVFAQTRRDQPLEPLTRRISEELRLPRRPGPAGIPP</sequence>
<evidence type="ECO:0000313" key="2">
    <source>
        <dbReference type="EMBL" id="QXE89005.1"/>
    </source>
</evidence>
<evidence type="ECO:0000313" key="3">
    <source>
        <dbReference type="Proteomes" id="UP000683559"/>
    </source>
</evidence>
<keyword evidence="3" id="KW-1185">Reference proteome</keyword>
<dbReference type="PROSITE" id="PS51708">
    <property type="entry name" value="CHAD"/>
    <property type="match status" value="1"/>
</dbReference>
<dbReference type="InterPro" id="IPR007899">
    <property type="entry name" value="CHAD_dom"/>
</dbReference>
<gene>
    <name evidence="2" type="ORF">KP001_11040</name>
</gene>
<proteinExistence type="predicted"/>
<organism evidence="2 3">
    <name type="scientific">Geomonas subterranea</name>
    <dbReference type="NCBI Taxonomy" id="2847989"/>
    <lineage>
        <taxon>Bacteria</taxon>
        <taxon>Pseudomonadati</taxon>
        <taxon>Thermodesulfobacteriota</taxon>
        <taxon>Desulfuromonadia</taxon>
        <taxon>Geobacterales</taxon>
        <taxon>Geobacteraceae</taxon>
        <taxon>Geomonas</taxon>
    </lineage>
</organism>
<feature type="domain" description="CHAD" evidence="1">
    <location>
        <begin position="15"/>
        <end position="297"/>
    </location>
</feature>
<dbReference type="RefSeq" id="WP_217285701.1">
    <property type="nucleotide sequence ID" value="NZ_CP077683.1"/>
</dbReference>
<dbReference type="Pfam" id="PF05235">
    <property type="entry name" value="CHAD"/>
    <property type="match status" value="1"/>
</dbReference>
<accession>A0ABX8LEF6</accession>
<dbReference type="PANTHER" id="PTHR39339:SF1">
    <property type="entry name" value="CHAD DOMAIN-CONTAINING PROTEIN"/>
    <property type="match status" value="1"/>
</dbReference>
<dbReference type="SMART" id="SM00880">
    <property type="entry name" value="CHAD"/>
    <property type="match status" value="1"/>
</dbReference>
<evidence type="ECO:0000259" key="1">
    <source>
        <dbReference type="PROSITE" id="PS51708"/>
    </source>
</evidence>
<protein>
    <submittedName>
        <fullName evidence="2">CHAD domain-containing protein</fullName>
    </submittedName>
</protein>
<dbReference type="PANTHER" id="PTHR39339">
    <property type="entry name" value="SLR1444 PROTEIN"/>
    <property type="match status" value="1"/>
</dbReference>
<dbReference type="EMBL" id="CP077683">
    <property type="protein sequence ID" value="QXE89005.1"/>
    <property type="molecule type" value="Genomic_DNA"/>
</dbReference>
<dbReference type="Proteomes" id="UP000683559">
    <property type="component" value="Chromosome"/>
</dbReference>